<dbReference type="EMBL" id="CP009526">
    <property type="protein sequence ID" value="AKB52940.1"/>
    <property type="molecule type" value="Genomic_DNA"/>
</dbReference>
<reference evidence="3 4" key="1">
    <citation type="submission" date="2014-07" db="EMBL/GenBank/DDBJ databases">
        <title>Methanogenic archaea and the global carbon cycle.</title>
        <authorList>
            <person name="Henriksen J.R."/>
            <person name="Luke J."/>
            <person name="Reinhart S."/>
            <person name="Benedict M.N."/>
            <person name="Youngblut N.D."/>
            <person name="Metcalf M.E."/>
            <person name="Whitaker R.J."/>
            <person name="Metcalf W.W."/>
        </authorList>
    </citation>
    <scope>NUCLEOTIDE SEQUENCE [LARGE SCALE GENOMIC DNA]</scope>
    <source>
        <strain evidence="3 4">Wiesmoor</strain>
    </source>
</reference>
<dbReference type="Gene3D" id="2.60.40.10">
    <property type="entry name" value="Immunoglobulins"/>
    <property type="match status" value="1"/>
</dbReference>
<gene>
    <name evidence="3" type="ORF">MSBRW_3687</name>
</gene>
<dbReference type="RefSeq" id="WP_011306050.1">
    <property type="nucleotide sequence ID" value="NZ_CP009526.1"/>
</dbReference>
<keyword evidence="1" id="KW-0472">Membrane</keyword>
<feature type="domain" description="S-layer family duplication" evidence="2">
    <location>
        <begin position="592"/>
        <end position="836"/>
    </location>
</feature>
<dbReference type="AlphaFoldDB" id="A0A0E3QQJ1"/>
<evidence type="ECO:0000313" key="3">
    <source>
        <dbReference type="EMBL" id="AKB52940.1"/>
    </source>
</evidence>
<proteinExistence type="predicted"/>
<sequence length="1161" mass="125529">MKKASLQIFTAILVLGLFCGAATAAPNIIAASPGENATVNTIVGEIQAFSIQTNESATIDWQVDGSNVSQTSYDDATNTSALNHTVKQGTYDVKATVQSTGVSRTWSVTGGSNVPEIVSFSPSYSTVNNKVGQSRKFNATVSQTSNITWYLDDVQVQENESVTESSYINTSATQGMHTIKMNAENENGSAENSWAWNVSTLGGLSVNSDPSEENVSVDKGVSKTFNVNSSTEDQDINVEWLVDDESQKKDESVTSSSYDFEEDERGNYTLKAVVSDPNSVYDSSTKTWTVSVGSTDNSTGNRIWEEGMPDTYTWTAQSYSGFYYDLDSGVSSEEMTITGIGRNIKSGNIEYSTKPTETDFEYNDWGSYQIIGFMAEKYFAGYTENGSEVIGDDISPISDGVLSKILIDTDDEKSANAGDSLVLEEGYSLNIVEVDINGDSVRVQLEKDGDVVDEAFLSSGDDYVYETDLGNAEDVPIIIAHIGSVFQGHESSAVFIQGLFQISDDYVEVENGDTLGEMEVNSVSSSEIKMENDDNVGLDKGDTIDLMGKIQIQVADDDTLRFAPTLDTSEEGTYELRGTVYDKDMDGDSLPSWTPFNFEGFYYNIDEGIGTENLTIGELDGRNIPSGELVYKSTPQAVDFDHDEWGNFTVIGFMADKYFAGYTDDSVGGAVDDVSLLSDNILSKVLTDSDDKRSMDSGSALTLEEGYSLKIKEVNINGDSVWVQLEKDGDVVDEAFLSSDDDYVYETDLGDAEDVPLIIVHFGTVFQGAESSAVFIQGLFQLSDQYTEIDNGDTFGEMEITSVSESGITMKNDDSIGLDKDDTTEIMGNVSFKTADDSTLRFYPFVEVETGGSGNDDNSLKISVPDKIYAGNPFNIEVTAGGETIEGANVSVNESNVGETDDDGVIEYTAEDVGTLKITAEKDDYETANKNINVSAPKVEMTVNVSPETVYVGDTLNIEVVKSIGGDPIEDANVLIDGNIIGKTDSSGKATYKTDKSGNLELGLTKEGFEDQEVNVKVKDLEAIFKYSNLVIDPLEISAGKDATISVNVENTGNAAGNESVELLINGNISDSKDVSLGVGNNTTVTFEHAEEEPGTYKVEIGEETANYTVKEKSSLMLYILGLIVLLIIGGAAYYFTKGGGDVTKLSEQAKEFINSVKPKK</sequence>
<dbReference type="HOGENOM" id="CLU_006048_1_0_2"/>
<dbReference type="NCBIfam" id="TIGR01567">
    <property type="entry name" value="S_layer_rel_Mac"/>
    <property type="match status" value="2"/>
</dbReference>
<accession>A0A0E3QQJ1</accession>
<dbReference type="SMR" id="A0A0E3QQJ1"/>
<keyword evidence="1" id="KW-0812">Transmembrane</keyword>
<protein>
    <submittedName>
        <fullName evidence="3">S-layer family duplication domain protein</fullName>
    </submittedName>
</protein>
<organism evidence="3 4">
    <name type="scientific">Methanosarcina barkeri str. Wiesmoor</name>
    <dbReference type="NCBI Taxonomy" id="1434109"/>
    <lineage>
        <taxon>Archaea</taxon>
        <taxon>Methanobacteriati</taxon>
        <taxon>Methanobacteriota</taxon>
        <taxon>Stenosarchaea group</taxon>
        <taxon>Methanomicrobia</taxon>
        <taxon>Methanosarcinales</taxon>
        <taxon>Methanosarcinaceae</taxon>
        <taxon>Methanosarcina</taxon>
    </lineage>
</organism>
<dbReference type="Gene3D" id="2.60.40.1120">
    <property type="entry name" value="Carboxypeptidase-like, regulatory domain"/>
    <property type="match status" value="1"/>
</dbReference>
<feature type="domain" description="S-layer family duplication" evidence="2">
    <location>
        <begin position="308"/>
        <end position="556"/>
    </location>
</feature>
<keyword evidence="1" id="KW-1133">Transmembrane helix</keyword>
<dbReference type="Gene3D" id="2.60.98.40">
    <property type="match status" value="2"/>
</dbReference>
<evidence type="ECO:0000313" key="4">
    <source>
        <dbReference type="Proteomes" id="UP000033038"/>
    </source>
</evidence>
<dbReference type="KEGG" id="mbw:MSBRW_3687"/>
<dbReference type="Pfam" id="PF07752">
    <property type="entry name" value="S-layer"/>
    <property type="match status" value="2"/>
</dbReference>
<name>A0A0E3QQJ1_METBA</name>
<dbReference type="InterPro" id="IPR006457">
    <property type="entry name" value="S_layer-rel_Mac"/>
</dbReference>
<dbReference type="Proteomes" id="UP000033038">
    <property type="component" value="Chromosome"/>
</dbReference>
<dbReference type="InterPro" id="IPR013783">
    <property type="entry name" value="Ig-like_fold"/>
</dbReference>
<dbReference type="Gene3D" id="2.60.40.4190">
    <property type="match status" value="2"/>
</dbReference>
<evidence type="ECO:0000256" key="1">
    <source>
        <dbReference type="SAM" id="Phobius"/>
    </source>
</evidence>
<evidence type="ECO:0000259" key="2">
    <source>
        <dbReference type="Pfam" id="PF07752"/>
    </source>
</evidence>
<feature type="transmembrane region" description="Helical" evidence="1">
    <location>
        <begin position="1116"/>
        <end position="1136"/>
    </location>
</feature>
<dbReference type="PATRIC" id="fig|1434109.4.peg.4765"/>
<dbReference type="GeneID" id="24825327"/>